<evidence type="ECO:0000313" key="1">
    <source>
        <dbReference type="EMBL" id="SVC07451.1"/>
    </source>
</evidence>
<organism evidence="1">
    <name type="scientific">marine metagenome</name>
    <dbReference type="NCBI Taxonomy" id="408172"/>
    <lineage>
        <taxon>unclassified sequences</taxon>
        <taxon>metagenomes</taxon>
        <taxon>ecological metagenomes</taxon>
    </lineage>
</organism>
<sequence>MGATTDNEIFLEQVGDTLTLTIDQIGYGNKFGGTIVSGAVATDMLITGTSITFNLDQIGNSNQLFGPIDFNSGNIDMEFTGDSNIYDWAIGTSNLSADSLDLDLDVT</sequence>
<reference evidence="1" key="1">
    <citation type="submission" date="2018-05" db="EMBL/GenBank/DDBJ databases">
        <authorList>
            <person name="Lanie J.A."/>
            <person name="Ng W.-L."/>
            <person name="Kazmierczak K.M."/>
            <person name="Andrzejewski T.M."/>
            <person name="Davidsen T.M."/>
            <person name="Wayne K.J."/>
            <person name="Tettelin H."/>
            <person name="Glass J.I."/>
            <person name="Rusch D."/>
            <person name="Podicherti R."/>
            <person name="Tsui H.-C.T."/>
            <person name="Winkler M.E."/>
        </authorList>
    </citation>
    <scope>NUCLEOTIDE SEQUENCE</scope>
</reference>
<gene>
    <name evidence="1" type="ORF">METZ01_LOCUS260305</name>
</gene>
<proteinExistence type="predicted"/>
<protein>
    <submittedName>
        <fullName evidence="1">Uncharacterized protein</fullName>
    </submittedName>
</protein>
<accession>A0A382J9G4</accession>
<dbReference type="EMBL" id="UINC01072070">
    <property type="protein sequence ID" value="SVC07451.1"/>
    <property type="molecule type" value="Genomic_DNA"/>
</dbReference>
<name>A0A382J9G4_9ZZZZ</name>
<dbReference type="AlphaFoldDB" id="A0A382J9G4"/>
<feature type="non-terminal residue" evidence="1">
    <location>
        <position position="107"/>
    </location>
</feature>